<name>F3QRD2_9BACT</name>
<keyword evidence="2" id="KW-1185">Reference proteome</keyword>
<dbReference type="EMBL" id="AFBR01000021">
    <property type="protein sequence ID" value="EGG56062.1"/>
    <property type="molecule type" value="Genomic_DNA"/>
</dbReference>
<evidence type="ECO:0000313" key="2">
    <source>
        <dbReference type="Proteomes" id="UP000005546"/>
    </source>
</evidence>
<sequence length="43" mass="4956">MPLPFSRCFPELRCKGSSFYLNLQAFGALFSNKTQKVFSFLYA</sequence>
<dbReference type="AlphaFoldDB" id="F3QRD2"/>
<comment type="caution">
    <text evidence="1">The sequence shown here is derived from an EMBL/GenBank/DDBJ whole genome shotgun (WGS) entry which is preliminary data.</text>
</comment>
<evidence type="ECO:0000313" key="1">
    <source>
        <dbReference type="EMBL" id="EGG56062.1"/>
    </source>
</evidence>
<protein>
    <submittedName>
        <fullName evidence="1">Uncharacterized protein</fullName>
    </submittedName>
</protein>
<dbReference type="HOGENOM" id="CLU_3237245_0_0_10"/>
<accession>F3QRD2</accession>
<proteinExistence type="predicted"/>
<organism evidence="1 2">
    <name type="scientific">Paraprevotella xylaniphila YIT 11841</name>
    <dbReference type="NCBI Taxonomy" id="762982"/>
    <lineage>
        <taxon>Bacteria</taxon>
        <taxon>Pseudomonadati</taxon>
        <taxon>Bacteroidota</taxon>
        <taxon>Bacteroidia</taxon>
        <taxon>Bacteroidales</taxon>
        <taxon>Prevotellaceae</taxon>
        <taxon>Paraprevotella</taxon>
    </lineage>
</organism>
<reference evidence="1 2" key="1">
    <citation type="submission" date="2011-02" db="EMBL/GenBank/DDBJ databases">
        <authorList>
            <person name="Weinstock G."/>
            <person name="Sodergren E."/>
            <person name="Clifton S."/>
            <person name="Fulton L."/>
            <person name="Fulton B."/>
            <person name="Courtney L."/>
            <person name="Fronick C."/>
            <person name="Harrison M."/>
            <person name="Strong C."/>
            <person name="Farmer C."/>
            <person name="Delahaunty K."/>
            <person name="Markovic C."/>
            <person name="Hall O."/>
            <person name="Minx P."/>
            <person name="Tomlinson C."/>
            <person name="Mitreva M."/>
            <person name="Hou S."/>
            <person name="Chen J."/>
            <person name="Wollam A."/>
            <person name="Pepin K.H."/>
            <person name="Johnson M."/>
            <person name="Bhonagiri V."/>
            <person name="Zhang X."/>
            <person name="Suruliraj S."/>
            <person name="Warren W."/>
            <person name="Chinwalla A."/>
            <person name="Mardis E.R."/>
            <person name="Wilson R.K."/>
        </authorList>
    </citation>
    <scope>NUCLEOTIDE SEQUENCE [LARGE SCALE GENOMIC DNA]</scope>
    <source>
        <strain evidence="1 2">YIT 11841</strain>
    </source>
</reference>
<dbReference type="Proteomes" id="UP000005546">
    <property type="component" value="Unassembled WGS sequence"/>
</dbReference>
<gene>
    <name evidence="1" type="ORF">HMPREF9442_00733</name>
</gene>